<evidence type="ECO:0000256" key="1">
    <source>
        <dbReference type="SAM" id="Phobius"/>
    </source>
</evidence>
<dbReference type="GO" id="GO:0000271">
    <property type="term" value="P:polysaccharide biosynthetic process"/>
    <property type="evidence" value="ECO:0007669"/>
    <property type="project" value="TreeGrafter"/>
</dbReference>
<feature type="transmembrane region" description="Helical" evidence="1">
    <location>
        <begin position="103"/>
        <end position="120"/>
    </location>
</feature>
<feature type="transmembrane region" description="Helical" evidence="1">
    <location>
        <begin position="240"/>
        <end position="258"/>
    </location>
</feature>
<keyword evidence="1" id="KW-0472">Membrane</keyword>
<name>A0AAC9KA73_9PROT</name>
<dbReference type="PANTHER" id="PTHR23028:SF53">
    <property type="entry name" value="ACYL_TRANSF_3 DOMAIN-CONTAINING PROTEIN"/>
    <property type="match status" value="1"/>
</dbReference>
<keyword evidence="3" id="KW-0808">Transferase</keyword>
<feature type="transmembrane region" description="Helical" evidence="1">
    <location>
        <begin position="306"/>
        <end position="324"/>
    </location>
</feature>
<feature type="domain" description="Acyltransferase 3" evidence="2">
    <location>
        <begin position="22"/>
        <end position="348"/>
    </location>
</feature>
<dbReference type="GO" id="GO:0016747">
    <property type="term" value="F:acyltransferase activity, transferring groups other than amino-acyl groups"/>
    <property type="evidence" value="ECO:0007669"/>
    <property type="project" value="InterPro"/>
</dbReference>
<sequence length="369" mass="41802">MSQVSATSAYGHAGGYHTRCAGLDIFRACAILCVLFIHYLSTFSHWFGIPVKNWLFNFGLLGVDLFFALSGFLVGGLILDIIDKGPSIANWRIFLLRRWMRTLPLYYAVMLVLAVIYPPTDHPVRTLLQYATFTQNLLTPLPSQNWYAVTWSLAIEEWFYVIFGSIAILGSLLIRKGWAVGLALCMMIIAPHLARWFFLTPELFAQASGTIVIHRLDGIALGVLLAVLSRHNSLLFRYPNLFFLMGLGLIIHLLLFPTPLPGRYFRTYILTLYQIGACLCLPAMLQIRHLPGLLGKPVKALSNQAYGLYLFHLPILELVNIWVLEDKIGRWTGTIIIMTLPLVLSWASFRYFEMPLLSLRPKQRFANAP</sequence>
<feature type="transmembrane region" description="Helical" evidence="1">
    <location>
        <begin position="177"/>
        <end position="198"/>
    </location>
</feature>
<evidence type="ECO:0000313" key="4">
    <source>
        <dbReference type="Proteomes" id="UP000182373"/>
    </source>
</evidence>
<organism evidence="3 4">
    <name type="scientific">Granulibacter bethesdensis</name>
    <dbReference type="NCBI Taxonomy" id="364410"/>
    <lineage>
        <taxon>Bacteria</taxon>
        <taxon>Pseudomonadati</taxon>
        <taxon>Pseudomonadota</taxon>
        <taxon>Alphaproteobacteria</taxon>
        <taxon>Acetobacterales</taxon>
        <taxon>Acetobacteraceae</taxon>
        <taxon>Granulibacter</taxon>
    </lineage>
</organism>
<feature type="transmembrane region" description="Helical" evidence="1">
    <location>
        <begin position="146"/>
        <end position="170"/>
    </location>
</feature>
<evidence type="ECO:0000313" key="3">
    <source>
        <dbReference type="EMBL" id="APH53994.1"/>
    </source>
</evidence>
<dbReference type="Proteomes" id="UP000182373">
    <property type="component" value="Chromosome"/>
</dbReference>
<feature type="transmembrane region" description="Helical" evidence="1">
    <location>
        <begin position="264"/>
        <end position="285"/>
    </location>
</feature>
<dbReference type="PANTHER" id="PTHR23028">
    <property type="entry name" value="ACETYLTRANSFERASE"/>
    <property type="match status" value="1"/>
</dbReference>
<dbReference type="InterPro" id="IPR050879">
    <property type="entry name" value="Acyltransferase_3"/>
</dbReference>
<dbReference type="AlphaFoldDB" id="A0AAC9KA73"/>
<proteinExistence type="predicted"/>
<evidence type="ECO:0000259" key="2">
    <source>
        <dbReference type="Pfam" id="PF01757"/>
    </source>
</evidence>
<feature type="transmembrane region" description="Helical" evidence="1">
    <location>
        <begin position="54"/>
        <end position="82"/>
    </location>
</feature>
<dbReference type="InterPro" id="IPR002656">
    <property type="entry name" value="Acyl_transf_3_dom"/>
</dbReference>
<reference evidence="4" key="1">
    <citation type="submission" date="2016-11" db="EMBL/GenBank/DDBJ databases">
        <title>Comparative genomic and phenotypic analysis of Granulibacter bethesdensis clinical isolates from patients with chronic granulomatous disease.</title>
        <authorList>
            <person name="Zarember K.A."/>
            <person name="Porcella S.F."/>
            <person name="Chu J."/>
            <person name="Ding L."/>
            <person name="Dahlstrom E."/>
            <person name="Barbian K."/>
            <person name="Martens C."/>
            <person name="Sykora L."/>
            <person name="Kramer S."/>
            <person name="Pettinato A.M."/>
            <person name="Hong H."/>
            <person name="Wald G."/>
            <person name="Berg L.J."/>
            <person name="Rogge L.S."/>
            <person name="Greenberg D.E."/>
            <person name="Falcone E.L."/>
            <person name="Neves J.F."/>
            <person name="Simoes M.J."/>
            <person name="Casal M."/>
            <person name="Rodriguez-Lopez F.C."/>
            <person name="Zelazny A."/>
            <person name="Gallin J.I."/>
            <person name="Holland S.M."/>
        </authorList>
    </citation>
    <scope>NUCLEOTIDE SEQUENCE [LARGE SCALE GENOMIC DNA]</scope>
    <source>
        <strain evidence="4">NIH9.1</strain>
    </source>
</reference>
<dbReference type="Pfam" id="PF01757">
    <property type="entry name" value="Acyl_transf_3"/>
    <property type="match status" value="1"/>
</dbReference>
<dbReference type="EMBL" id="CP018191">
    <property type="protein sequence ID" value="APH53994.1"/>
    <property type="molecule type" value="Genomic_DNA"/>
</dbReference>
<dbReference type="GO" id="GO:0016020">
    <property type="term" value="C:membrane"/>
    <property type="evidence" value="ECO:0007669"/>
    <property type="project" value="TreeGrafter"/>
</dbReference>
<dbReference type="RefSeq" id="WP_072572149.1">
    <property type="nucleotide sequence ID" value="NZ_CP018191.1"/>
</dbReference>
<accession>A0AAC9KA73</accession>
<protein>
    <submittedName>
        <fullName evidence="3">Acyltransferase family</fullName>
    </submittedName>
</protein>
<feature type="transmembrane region" description="Helical" evidence="1">
    <location>
        <begin position="330"/>
        <end position="352"/>
    </location>
</feature>
<feature type="transmembrane region" description="Helical" evidence="1">
    <location>
        <begin position="25"/>
        <end position="48"/>
    </location>
</feature>
<keyword evidence="1" id="KW-0812">Transmembrane</keyword>
<keyword evidence="1" id="KW-1133">Transmembrane helix</keyword>
<keyword evidence="3" id="KW-0012">Acyltransferase</keyword>
<gene>
    <name evidence="3" type="ORF">GbCGDNIH9_0742</name>
</gene>